<evidence type="ECO:0000256" key="2">
    <source>
        <dbReference type="SAM" id="MobiDB-lite"/>
    </source>
</evidence>
<evidence type="ECO:0000256" key="1">
    <source>
        <dbReference type="ARBA" id="ARBA00004141"/>
    </source>
</evidence>
<accession>A0A524RKR0</accession>
<gene>
    <name evidence="4" type="ORF">ERJ67_10375</name>
</gene>
<dbReference type="Pfam" id="PF14159">
    <property type="entry name" value="CAAD"/>
    <property type="match status" value="1"/>
</dbReference>
<comment type="caution">
    <text evidence="4">The sequence shown here is derived from an EMBL/GenBank/DDBJ whole genome shotgun (WGS) entry which is preliminary data.</text>
</comment>
<organism evidence="4 5">
    <name type="scientific">Aphanocapsa feldmannii 277cV</name>
    <dbReference type="NCBI Taxonomy" id="2507553"/>
    <lineage>
        <taxon>Bacteria</taxon>
        <taxon>Bacillati</taxon>
        <taxon>Cyanobacteriota</taxon>
        <taxon>Cyanophyceae</taxon>
        <taxon>Oscillatoriophycideae</taxon>
        <taxon>Chroococcales</taxon>
        <taxon>Microcystaceae</taxon>
        <taxon>Aphanocapsa</taxon>
    </lineage>
</organism>
<feature type="region of interest" description="Disordered" evidence="2">
    <location>
        <begin position="17"/>
        <end position="70"/>
    </location>
</feature>
<sequence length="198" mass="20899">MPALLLTSARSDVGRLTAVPEEEMLKHDSVNAADTMGEQDSGDSFDLNNQAGEGGPGSAADGSARPSSPVLSETLEDASGAETIHLEPVDGPASAAGGEFDLLMGKLKTWSAEQSWQGILQLSVGPLKLLFTAISLLVVLQLSIGLVQTLNSVPLLGGLLELTGLIRMGLFARDNLLRQRDRTALWVRLRELRASVLG</sequence>
<dbReference type="Proteomes" id="UP000317990">
    <property type="component" value="Unassembled WGS sequence"/>
</dbReference>
<name>A0A524RKR0_9CHRO</name>
<dbReference type="GO" id="GO:0016020">
    <property type="term" value="C:membrane"/>
    <property type="evidence" value="ECO:0007669"/>
    <property type="project" value="UniProtKB-SubCell"/>
</dbReference>
<reference evidence="4 5" key="1">
    <citation type="journal article" date="2019" name="mSystems">
        <title>Life at home and on the roam: Genomic adaptions reflect the dual lifestyle of an intracellular, facultative symbiont.</title>
        <authorList>
            <person name="Burgsdorf I."/>
        </authorList>
    </citation>
    <scope>NUCLEOTIDE SEQUENCE [LARGE SCALE GENOMIC DNA]</scope>
    <source>
        <strain evidence="4">277cV</strain>
    </source>
</reference>
<dbReference type="InterPro" id="IPR025564">
    <property type="entry name" value="CAAD_dom"/>
</dbReference>
<evidence type="ECO:0000313" key="5">
    <source>
        <dbReference type="Proteomes" id="UP000317990"/>
    </source>
</evidence>
<evidence type="ECO:0000259" key="3">
    <source>
        <dbReference type="Pfam" id="PF14159"/>
    </source>
</evidence>
<proteinExistence type="predicted"/>
<evidence type="ECO:0000313" key="4">
    <source>
        <dbReference type="EMBL" id="TGG90461.1"/>
    </source>
</evidence>
<comment type="subcellular location">
    <subcellularLocation>
        <location evidence="1">Membrane</location>
        <topology evidence="1">Multi-pass membrane protein</topology>
    </subcellularLocation>
</comment>
<feature type="domain" description="Cyanobacterial aminoacyl-tRNA synthetase CAAD" evidence="3">
    <location>
        <begin position="121"/>
        <end position="198"/>
    </location>
</feature>
<protein>
    <recommendedName>
        <fullName evidence="3">Cyanobacterial aminoacyl-tRNA synthetase CAAD domain-containing protein</fullName>
    </recommendedName>
</protein>
<dbReference type="EMBL" id="SRMO01000087">
    <property type="protein sequence ID" value="TGG90461.1"/>
    <property type="molecule type" value="Genomic_DNA"/>
</dbReference>
<dbReference type="AlphaFoldDB" id="A0A524RKR0"/>